<reference evidence="2 3" key="1">
    <citation type="submission" date="2020-03" db="EMBL/GenBank/DDBJ databases">
        <title>Spirochaetal bacteria isolated from arthropods constitute a novel genus Entomospira genus novum within the order Spirochaetales.</title>
        <authorList>
            <person name="Grana-Miraglia L."/>
            <person name="Sikutova S."/>
            <person name="Fingerle V."/>
            <person name="Sing A."/>
            <person name="Castillo-Ramirez S."/>
            <person name="Margos G."/>
            <person name="Rudolf I."/>
        </authorList>
    </citation>
    <scope>NUCLEOTIDE SEQUENCE [LARGE SCALE GENOMIC DNA]</scope>
    <source>
        <strain evidence="2 3">BR193</strain>
    </source>
</reference>
<protein>
    <submittedName>
        <fullName evidence="2">FprA family A-type flavoprotein</fullName>
    </submittedName>
</protein>
<gene>
    <name evidence="2" type="ORF">HCT14_01340</name>
</gene>
<feature type="domain" description="Metallo-beta-lactamase" evidence="1">
    <location>
        <begin position="34"/>
        <end position="232"/>
    </location>
</feature>
<dbReference type="EMBL" id="JAATLJ010000001">
    <property type="protein sequence ID" value="NIZ40163.1"/>
    <property type="molecule type" value="Genomic_DNA"/>
</dbReference>
<name>A0A968GAN1_9SPIO</name>
<evidence type="ECO:0000313" key="2">
    <source>
        <dbReference type="EMBL" id="NIZ40163.1"/>
    </source>
</evidence>
<dbReference type="Pfam" id="PF19583">
    <property type="entry name" value="ODP"/>
    <property type="match status" value="1"/>
</dbReference>
<dbReference type="PANTHER" id="PTHR43717:SF1">
    <property type="entry name" value="ANAEROBIC NITRIC OXIDE REDUCTASE FLAVORUBREDOXIN"/>
    <property type="match status" value="1"/>
</dbReference>
<dbReference type="PIRSF" id="PIRSF005243">
    <property type="entry name" value="ROO"/>
    <property type="match status" value="1"/>
</dbReference>
<dbReference type="GO" id="GO:0046872">
    <property type="term" value="F:metal ion binding"/>
    <property type="evidence" value="ECO:0007669"/>
    <property type="project" value="InterPro"/>
</dbReference>
<dbReference type="GO" id="GO:0009055">
    <property type="term" value="F:electron transfer activity"/>
    <property type="evidence" value="ECO:0007669"/>
    <property type="project" value="InterPro"/>
</dbReference>
<accession>A0A968GAN1</accession>
<dbReference type="Gene3D" id="3.60.15.10">
    <property type="entry name" value="Ribonuclease Z/Hydroxyacylglutathione hydrolase-like"/>
    <property type="match status" value="1"/>
</dbReference>
<sequence>MNAAKLTDGIYKVGVNLPATKLFEGLWPIPKGASINGYVVQGDSIALIDLVQDFQTLPEEYQHELTELGVEQSKVAYLIVNHMEPDHTGWLGKFIKKNPHVKIYCTSKTVPMLASFYDVADNIIPIKTGDTLDLGKGKVLEFFETPNVHWPETMMVFERSSGILFSCDAFGSYGAVDNAKSFDDSVDEEKLKEYENEALRYYSNIVAAFSPFVTRAIKQLESLPIKMIAPSHGLIWRKDISRIVELYRTFAEYAVNAGDQNSITLVWGSMYGNTEKALDAVREAVKEANMTLYEHRAPDEEIGMALSDIWRSKGIILAMPTYEYQMFPPIAHVLDDCHRKKMFHKHCLRIGSFGWVGGAEKEVKVWGERLKWNMQPSIEWAGTPSEVELQKIKEGVRALIASMHATQPIEA</sequence>
<dbReference type="InterPro" id="IPR036866">
    <property type="entry name" value="RibonucZ/Hydroxyglut_hydro"/>
</dbReference>
<dbReference type="CDD" id="cd07709">
    <property type="entry name" value="flavodiiron_proteins_MBL-fold"/>
    <property type="match status" value="1"/>
</dbReference>
<evidence type="ECO:0000313" key="3">
    <source>
        <dbReference type="Proteomes" id="UP000711995"/>
    </source>
</evidence>
<dbReference type="RefSeq" id="WP_167699771.1">
    <property type="nucleotide sequence ID" value="NZ_CP118174.1"/>
</dbReference>
<dbReference type="Gene3D" id="3.40.50.360">
    <property type="match status" value="1"/>
</dbReference>
<dbReference type="PANTHER" id="PTHR43717">
    <property type="entry name" value="ANAEROBIC NITRIC OXIDE REDUCTASE FLAVORUBREDOXIN"/>
    <property type="match status" value="1"/>
</dbReference>
<dbReference type="InterPro" id="IPR016440">
    <property type="entry name" value="Rubredoxin-O_OxRdtase"/>
</dbReference>
<dbReference type="Proteomes" id="UP000711995">
    <property type="component" value="Unassembled WGS sequence"/>
</dbReference>
<comment type="caution">
    <text evidence="2">The sequence shown here is derived from an EMBL/GenBank/DDBJ whole genome shotgun (WGS) entry which is preliminary data.</text>
</comment>
<dbReference type="InterPro" id="IPR045761">
    <property type="entry name" value="ODP_dom"/>
</dbReference>
<dbReference type="GO" id="GO:0016491">
    <property type="term" value="F:oxidoreductase activity"/>
    <property type="evidence" value="ECO:0007669"/>
    <property type="project" value="InterPro"/>
</dbReference>
<dbReference type="AlphaFoldDB" id="A0A968GAN1"/>
<evidence type="ECO:0000259" key="1">
    <source>
        <dbReference type="SMART" id="SM00849"/>
    </source>
</evidence>
<dbReference type="InterPro" id="IPR001279">
    <property type="entry name" value="Metallo-B-lactamas"/>
</dbReference>
<dbReference type="GO" id="GO:0010181">
    <property type="term" value="F:FMN binding"/>
    <property type="evidence" value="ECO:0007669"/>
    <property type="project" value="InterPro"/>
</dbReference>
<proteinExistence type="predicted"/>
<dbReference type="InterPro" id="IPR029039">
    <property type="entry name" value="Flavoprotein-like_sf"/>
</dbReference>
<dbReference type="SUPFAM" id="SSF56281">
    <property type="entry name" value="Metallo-hydrolase/oxidoreductase"/>
    <property type="match status" value="1"/>
</dbReference>
<organism evidence="2 3">
    <name type="scientific">Entomospira entomophila</name>
    <dbReference type="NCBI Taxonomy" id="2719988"/>
    <lineage>
        <taxon>Bacteria</taxon>
        <taxon>Pseudomonadati</taxon>
        <taxon>Spirochaetota</taxon>
        <taxon>Spirochaetia</taxon>
        <taxon>Spirochaetales</taxon>
        <taxon>Spirochaetaceae</taxon>
        <taxon>Entomospira</taxon>
    </lineage>
</organism>
<keyword evidence="3" id="KW-1185">Reference proteome</keyword>
<dbReference type="SMART" id="SM00849">
    <property type="entry name" value="Lactamase_B"/>
    <property type="match status" value="1"/>
</dbReference>
<dbReference type="SUPFAM" id="SSF52218">
    <property type="entry name" value="Flavoproteins"/>
    <property type="match status" value="1"/>
</dbReference>